<name>A0A226E055_FOLCA</name>
<comment type="caution">
    <text evidence="3">The sequence shown here is derived from an EMBL/GenBank/DDBJ whole genome shotgun (WGS) entry which is preliminary data.</text>
</comment>
<gene>
    <name evidence="3" type="ORF">Fcan01_14632</name>
</gene>
<sequence>MRGHLFLLILLATVTFVIGHKEGVCPKDIQFYGQDGSSTNITLSKKCSRVNVYLAAPDYLWYSLKIVLKSFSCPKNDITSEIRLSTHSGQWTCNSTINSTAKVMESTIISTHNWREEVTAELSVVVYRDNSVFMHILLRSLVAITFVMIPGAILFMFFRRRKAFLKRRRALEEEERRNRRRYSITVISSDLRHDIPPTYEDVYEIKEAPPSFCEAVAVSPAIKIVANESPEMTKDNNHTNSFV</sequence>
<dbReference type="AlphaFoldDB" id="A0A226E055"/>
<organism evidence="3 4">
    <name type="scientific">Folsomia candida</name>
    <name type="common">Springtail</name>
    <dbReference type="NCBI Taxonomy" id="158441"/>
    <lineage>
        <taxon>Eukaryota</taxon>
        <taxon>Metazoa</taxon>
        <taxon>Ecdysozoa</taxon>
        <taxon>Arthropoda</taxon>
        <taxon>Hexapoda</taxon>
        <taxon>Collembola</taxon>
        <taxon>Entomobryomorpha</taxon>
        <taxon>Isotomoidea</taxon>
        <taxon>Isotomidae</taxon>
        <taxon>Proisotominae</taxon>
        <taxon>Folsomia</taxon>
    </lineage>
</organism>
<feature type="transmembrane region" description="Helical" evidence="1">
    <location>
        <begin position="136"/>
        <end position="158"/>
    </location>
</feature>
<keyword evidence="2" id="KW-0732">Signal</keyword>
<keyword evidence="4" id="KW-1185">Reference proteome</keyword>
<keyword evidence="1" id="KW-1133">Transmembrane helix</keyword>
<feature type="chain" id="PRO_5012646538" evidence="2">
    <location>
        <begin position="20"/>
        <end position="243"/>
    </location>
</feature>
<feature type="signal peptide" evidence="2">
    <location>
        <begin position="1"/>
        <end position="19"/>
    </location>
</feature>
<evidence type="ECO:0000313" key="4">
    <source>
        <dbReference type="Proteomes" id="UP000198287"/>
    </source>
</evidence>
<evidence type="ECO:0000256" key="1">
    <source>
        <dbReference type="SAM" id="Phobius"/>
    </source>
</evidence>
<dbReference type="EMBL" id="LNIX01000008">
    <property type="protein sequence ID" value="OXA50670.1"/>
    <property type="molecule type" value="Genomic_DNA"/>
</dbReference>
<reference evidence="3 4" key="1">
    <citation type="submission" date="2015-12" db="EMBL/GenBank/DDBJ databases">
        <title>The genome of Folsomia candida.</title>
        <authorList>
            <person name="Faddeeva A."/>
            <person name="Derks M.F."/>
            <person name="Anvar Y."/>
            <person name="Smit S."/>
            <person name="Van Straalen N."/>
            <person name="Roelofs D."/>
        </authorList>
    </citation>
    <scope>NUCLEOTIDE SEQUENCE [LARGE SCALE GENOMIC DNA]</scope>
    <source>
        <strain evidence="3 4">VU population</strain>
        <tissue evidence="3">Whole body</tissue>
    </source>
</reference>
<accession>A0A226E055</accession>
<keyword evidence="1" id="KW-0812">Transmembrane</keyword>
<keyword evidence="1" id="KW-0472">Membrane</keyword>
<evidence type="ECO:0000256" key="2">
    <source>
        <dbReference type="SAM" id="SignalP"/>
    </source>
</evidence>
<proteinExistence type="predicted"/>
<dbReference type="Proteomes" id="UP000198287">
    <property type="component" value="Unassembled WGS sequence"/>
</dbReference>
<evidence type="ECO:0000313" key="3">
    <source>
        <dbReference type="EMBL" id="OXA50670.1"/>
    </source>
</evidence>
<protein>
    <submittedName>
        <fullName evidence="3">Uncharacterized protein</fullName>
    </submittedName>
</protein>